<organism evidence="1 2">
    <name type="scientific">Candidatus Iainarchaeum sp</name>
    <dbReference type="NCBI Taxonomy" id="3101447"/>
    <lineage>
        <taxon>Archaea</taxon>
        <taxon>Candidatus Iainarchaeota</taxon>
        <taxon>Candidatus Iainarchaeia</taxon>
        <taxon>Candidatus Iainarchaeales</taxon>
        <taxon>Candidatus Iainarchaeaceae</taxon>
        <taxon>Candidatus Iainarchaeum</taxon>
    </lineage>
</organism>
<reference evidence="1" key="2">
    <citation type="submission" date="2021-05" db="EMBL/GenBank/DDBJ databases">
        <title>Protein family content uncovers lineage relationships and bacterial pathway maintenance mechanisms in DPANN archaea.</title>
        <authorList>
            <person name="Castelle C.J."/>
            <person name="Meheust R."/>
            <person name="Jaffe A.L."/>
            <person name="Seitz K."/>
            <person name="Gong X."/>
            <person name="Baker B.J."/>
            <person name="Banfield J.F."/>
        </authorList>
    </citation>
    <scope>NUCLEOTIDE SEQUENCE</scope>
    <source>
        <strain evidence="1">RIFCSPLOWO2_01_FULL_AR10_48_17</strain>
    </source>
</reference>
<comment type="caution">
    <text evidence="1">The sequence shown here is derived from an EMBL/GenBank/DDBJ whole genome shotgun (WGS) entry which is preliminary data.</text>
</comment>
<protein>
    <recommendedName>
        <fullName evidence="3">S-layer protein</fullName>
    </recommendedName>
</protein>
<proteinExistence type="predicted"/>
<sequence>MTAEYNKHVRLFGTDTGELGQIISTDPQYYFPDVLDIGGNPADNSFSVAQLAIDENNTTGTYDMNVYIDSATHKTVTFPNVNLSNYSSDVNFNGTWEYSMSLRNDEPYLHQAYTDWGSKVVLADGVVTATMPQNRRYIDLIVGGSATTTTPTGGDDLTGLTLNTTQTTPSGTKVTVTNVTGTCAAGGACTPASYEKVVPLQGNLVFTDVTRPAGKVIIVGGYLVNSLARNLTLADNTTLQDALTKSGDMKAEKLPNGDMIVAGYTADDTGRAAQDLINTLDALVQ</sequence>
<dbReference type="EMBL" id="JAGVWC010000006">
    <property type="protein sequence ID" value="MBS3061087.1"/>
    <property type="molecule type" value="Genomic_DNA"/>
</dbReference>
<evidence type="ECO:0000313" key="2">
    <source>
        <dbReference type="Proteomes" id="UP000675968"/>
    </source>
</evidence>
<reference evidence="1" key="1">
    <citation type="submission" date="2021-03" db="EMBL/GenBank/DDBJ databases">
        <authorList>
            <person name="Jaffe A."/>
        </authorList>
    </citation>
    <scope>NUCLEOTIDE SEQUENCE</scope>
    <source>
        <strain evidence="1">RIFCSPLOWO2_01_FULL_AR10_48_17</strain>
    </source>
</reference>
<evidence type="ECO:0000313" key="1">
    <source>
        <dbReference type="EMBL" id="MBS3061087.1"/>
    </source>
</evidence>
<evidence type="ECO:0008006" key="3">
    <source>
        <dbReference type="Google" id="ProtNLM"/>
    </source>
</evidence>
<dbReference type="Proteomes" id="UP000675968">
    <property type="component" value="Unassembled WGS sequence"/>
</dbReference>
<accession>A0A8T4L3G9</accession>
<dbReference type="AlphaFoldDB" id="A0A8T4L3G9"/>
<gene>
    <name evidence="1" type="ORF">J4215_00730</name>
</gene>
<name>A0A8T4L3G9_9ARCH</name>